<dbReference type="Pfam" id="PF05656">
    <property type="entry name" value="DUF805"/>
    <property type="match status" value="1"/>
</dbReference>
<dbReference type="PANTHER" id="PTHR34980:SF3">
    <property type="entry name" value="BLR8105 PROTEIN"/>
    <property type="match status" value="1"/>
</dbReference>
<accession>A0ABW7HFP7</accession>
<evidence type="ECO:0000313" key="2">
    <source>
        <dbReference type="EMBL" id="MFG6488732.1"/>
    </source>
</evidence>
<sequence length="178" mass="19264">MTEPSLNQYAPPLAYVADAPSSAGVAELKLFSHQGRIGRLRYLAYVTAASVLHSLVTGVVTVVVVSAPPLAVLAWLPLVIFLWFAVITGIKRCHDMDISGWWSLTSIIPVIALAWVFWPGSRDANRYGPPPPPNTWGVRILGLLLPVIALVGMLAAVAIPQYKQYTDRARAAQAANPR</sequence>
<name>A0ABW7HFP7_9BURK</name>
<feature type="transmembrane region" description="Helical" evidence="1">
    <location>
        <begin position="70"/>
        <end position="88"/>
    </location>
</feature>
<dbReference type="InterPro" id="IPR008523">
    <property type="entry name" value="DUF805"/>
</dbReference>
<proteinExistence type="predicted"/>
<feature type="transmembrane region" description="Helical" evidence="1">
    <location>
        <begin position="42"/>
        <end position="64"/>
    </location>
</feature>
<dbReference type="SUPFAM" id="SSF54523">
    <property type="entry name" value="Pili subunits"/>
    <property type="match status" value="1"/>
</dbReference>
<keyword evidence="1" id="KW-1133">Transmembrane helix</keyword>
<dbReference type="Proteomes" id="UP001606134">
    <property type="component" value="Unassembled WGS sequence"/>
</dbReference>
<keyword evidence="3" id="KW-1185">Reference proteome</keyword>
<keyword evidence="1" id="KW-0812">Transmembrane</keyword>
<dbReference type="RefSeq" id="WP_394414198.1">
    <property type="nucleotide sequence ID" value="NZ_JBIGIC010000009.1"/>
</dbReference>
<protein>
    <submittedName>
        <fullName evidence="2">DUF805 domain-containing protein</fullName>
    </submittedName>
</protein>
<reference evidence="2 3" key="1">
    <citation type="submission" date="2024-08" db="EMBL/GenBank/DDBJ databases">
        <authorList>
            <person name="Lu H."/>
        </authorList>
    </citation>
    <scope>NUCLEOTIDE SEQUENCE [LARGE SCALE GENOMIC DNA]</scope>
    <source>
        <strain evidence="2 3">BYS78W</strain>
    </source>
</reference>
<gene>
    <name evidence="2" type="ORF">ACG04R_18750</name>
</gene>
<keyword evidence="1" id="KW-0472">Membrane</keyword>
<comment type="caution">
    <text evidence="2">The sequence shown here is derived from an EMBL/GenBank/DDBJ whole genome shotgun (WGS) entry which is preliminary data.</text>
</comment>
<dbReference type="InterPro" id="IPR045584">
    <property type="entry name" value="Pilin-like"/>
</dbReference>
<evidence type="ECO:0000256" key="1">
    <source>
        <dbReference type="SAM" id="Phobius"/>
    </source>
</evidence>
<feature type="transmembrane region" description="Helical" evidence="1">
    <location>
        <begin position="100"/>
        <end position="118"/>
    </location>
</feature>
<evidence type="ECO:0000313" key="3">
    <source>
        <dbReference type="Proteomes" id="UP001606134"/>
    </source>
</evidence>
<feature type="transmembrane region" description="Helical" evidence="1">
    <location>
        <begin position="138"/>
        <end position="159"/>
    </location>
</feature>
<dbReference type="EMBL" id="JBIGIC010000009">
    <property type="protein sequence ID" value="MFG6488732.1"/>
    <property type="molecule type" value="Genomic_DNA"/>
</dbReference>
<dbReference type="Gene3D" id="3.30.700.10">
    <property type="entry name" value="Glycoprotein, Type 4 Pilin"/>
    <property type="match status" value="1"/>
</dbReference>
<organism evidence="2 3">
    <name type="scientific">Pelomonas candidula</name>
    <dbReference type="NCBI Taxonomy" id="3299025"/>
    <lineage>
        <taxon>Bacteria</taxon>
        <taxon>Pseudomonadati</taxon>
        <taxon>Pseudomonadota</taxon>
        <taxon>Betaproteobacteria</taxon>
        <taxon>Burkholderiales</taxon>
        <taxon>Sphaerotilaceae</taxon>
        <taxon>Roseateles</taxon>
    </lineage>
</organism>
<dbReference type="PANTHER" id="PTHR34980">
    <property type="entry name" value="INNER MEMBRANE PROTEIN-RELATED-RELATED"/>
    <property type="match status" value="1"/>
</dbReference>